<evidence type="ECO:0000256" key="1">
    <source>
        <dbReference type="SAM" id="MobiDB-lite"/>
    </source>
</evidence>
<sequence>MHINNNTYSNGILNHDNQNTVKETEKRTSYTTSVSKKTRKSTTKNTRMLKRQKQSSSGLLFPVSNPVYIVTSSFSLSYSHLSPGLCSS</sequence>
<feature type="compositionally biased region" description="Polar residues" evidence="1">
    <location>
        <begin position="1"/>
        <end position="21"/>
    </location>
</feature>
<accession>A0A4S2N6G2</accession>
<protein>
    <submittedName>
        <fullName evidence="2">Uncharacterized protein</fullName>
    </submittedName>
</protein>
<dbReference type="AlphaFoldDB" id="A0A4S2N6G2"/>
<dbReference type="EMBL" id="ML220112">
    <property type="protein sequence ID" value="TGZ84912.1"/>
    <property type="molecule type" value="Genomic_DNA"/>
</dbReference>
<feature type="region of interest" description="Disordered" evidence="1">
    <location>
        <begin position="1"/>
        <end position="56"/>
    </location>
</feature>
<dbReference type="Proteomes" id="UP000298138">
    <property type="component" value="Unassembled WGS sequence"/>
</dbReference>
<name>A0A4S2N6G2_9PEZI</name>
<organism evidence="2 3">
    <name type="scientific">Ascodesmis nigricans</name>
    <dbReference type="NCBI Taxonomy" id="341454"/>
    <lineage>
        <taxon>Eukaryota</taxon>
        <taxon>Fungi</taxon>
        <taxon>Dikarya</taxon>
        <taxon>Ascomycota</taxon>
        <taxon>Pezizomycotina</taxon>
        <taxon>Pezizomycetes</taxon>
        <taxon>Pezizales</taxon>
        <taxon>Ascodesmidaceae</taxon>
        <taxon>Ascodesmis</taxon>
    </lineage>
</organism>
<proteinExistence type="predicted"/>
<dbReference type="InParanoid" id="A0A4S2N6G2"/>
<gene>
    <name evidence="2" type="ORF">EX30DRAFT_12493</name>
</gene>
<evidence type="ECO:0000313" key="3">
    <source>
        <dbReference type="Proteomes" id="UP000298138"/>
    </source>
</evidence>
<feature type="compositionally biased region" description="Basic residues" evidence="1">
    <location>
        <begin position="36"/>
        <end position="53"/>
    </location>
</feature>
<evidence type="ECO:0000313" key="2">
    <source>
        <dbReference type="EMBL" id="TGZ84912.1"/>
    </source>
</evidence>
<keyword evidence="3" id="KW-1185">Reference proteome</keyword>
<reference evidence="2 3" key="1">
    <citation type="submission" date="2019-04" db="EMBL/GenBank/DDBJ databases">
        <title>Comparative genomics and transcriptomics to analyze fruiting body development in filamentous ascomycetes.</title>
        <authorList>
            <consortium name="DOE Joint Genome Institute"/>
            <person name="Lutkenhaus R."/>
            <person name="Traeger S."/>
            <person name="Breuer J."/>
            <person name="Kuo A."/>
            <person name="Lipzen A."/>
            <person name="Pangilinan J."/>
            <person name="Dilworth D."/>
            <person name="Sandor L."/>
            <person name="Poggeler S."/>
            <person name="Barry K."/>
            <person name="Grigoriev I.V."/>
            <person name="Nowrousian M."/>
        </authorList>
    </citation>
    <scope>NUCLEOTIDE SEQUENCE [LARGE SCALE GENOMIC DNA]</scope>
    <source>
        <strain evidence="2 3">CBS 389.68</strain>
    </source>
</reference>